<dbReference type="Pfam" id="PF12802">
    <property type="entry name" value="MarR_2"/>
    <property type="match status" value="1"/>
</dbReference>
<evidence type="ECO:0000313" key="4">
    <source>
        <dbReference type="Proteomes" id="UP000230161"/>
    </source>
</evidence>
<dbReference type="SUPFAM" id="SSF46785">
    <property type="entry name" value="Winged helix' DNA-binding domain"/>
    <property type="match status" value="1"/>
</dbReference>
<name>A0A2M9BVN8_9MICO</name>
<protein>
    <submittedName>
        <fullName evidence="3">DNA-binding MarR family transcriptional regulator</fullName>
    </submittedName>
</protein>
<keyword evidence="4" id="KW-1185">Reference proteome</keyword>
<comment type="caution">
    <text evidence="3">The sequence shown here is derived from an EMBL/GenBank/DDBJ whole genome shotgun (WGS) entry which is preliminary data.</text>
</comment>
<keyword evidence="3" id="KW-0238">DNA-binding</keyword>
<dbReference type="InterPro" id="IPR036390">
    <property type="entry name" value="WH_DNA-bd_sf"/>
</dbReference>
<gene>
    <name evidence="3" type="ORF">CLV54_1808</name>
</gene>
<dbReference type="RefSeq" id="WP_100344623.1">
    <property type="nucleotide sequence ID" value="NZ_PGFB01000003.1"/>
</dbReference>
<feature type="domain" description="HTH marR-type" evidence="2">
    <location>
        <begin position="18"/>
        <end position="150"/>
    </location>
</feature>
<dbReference type="AlphaFoldDB" id="A0A2M9BVN8"/>
<dbReference type="PROSITE" id="PS50995">
    <property type="entry name" value="HTH_MARR_2"/>
    <property type="match status" value="1"/>
</dbReference>
<dbReference type="GO" id="GO:0003677">
    <property type="term" value="F:DNA binding"/>
    <property type="evidence" value="ECO:0007669"/>
    <property type="project" value="UniProtKB-KW"/>
</dbReference>
<proteinExistence type="predicted"/>
<evidence type="ECO:0000259" key="2">
    <source>
        <dbReference type="PROSITE" id="PS50995"/>
    </source>
</evidence>
<dbReference type="OrthoDB" id="3177763at2"/>
<sequence>MSDDGVPGDSAGRAGPPEPSPTMLLLIQGRLVERLVESELAPLGLTIRQMGILGHLARSPGLSFTELAARAQITVQSMHTLAAAMTANGLIEAGPGVVRGRAASLSLTPLGHERLREAQQRIAELDERSFGSESSVLQRRLGALLSEIARQEGPYSGGRPAR</sequence>
<reference evidence="3 4" key="1">
    <citation type="submission" date="2017-11" db="EMBL/GenBank/DDBJ databases">
        <title>Genomic Encyclopedia of Archaeal and Bacterial Type Strains, Phase II (KMG-II): From Individual Species to Whole Genera.</title>
        <authorList>
            <person name="Goeker M."/>
        </authorList>
    </citation>
    <scope>NUCLEOTIDE SEQUENCE [LARGE SCALE GENOMIC DNA]</scope>
    <source>
        <strain evidence="3 4">DSM 25625</strain>
    </source>
</reference>
<dbReference type="EMBL" id="PGFB01000003">
    <property type="protein sequence ID" value="PJJ62016.1"/>
    <property type="molecule type" value="Genomic_DNA"/>
</dbReference>
<dbReference type="Proteomes" id="UP000230161">
    <property type="component" value="Unassembled WGS sequence"/>
</dbReference>
<dbReference type="InterPro" id="IPR000835">
    <property type="entry name" value="HTH_MarR-typ"/>
</dbReference>
<dbReference type="GO" id="GO:0003700">
    <property type="term" value="F:DNA-binding transcription factor activity"/>
    <property type="evidence" value="ECO:0007669"/>
    <property type="project" value="InterPro"/>
</dbReference>
<dbReference type="Gene3D" id="1.10.10.10">
    <property type="entry name" value="Winged helix-like DNA-binding domain superfamily/Winged helix DNA-binding domain"/>
    <property type="match status" value="1"/>
</dbReference>
<organism evidence="3 4">
    <name type="scientific">Compostimonas suwonensis</name>
    <dbReference type="NCBI Taxonomy" id="1048394"/>
    <lineage>
        <taxon>Bacteria</taxon>
        <taxon>Bacillati</taxon>
        <taxon>Actinomycetota</taxon>
        <taxon>Actinomycetes</taxon>
        <taxon>Micrococcales</taxon>
        <taxon>Microbacteriaceae</taxon>
        <taxon>Compostimonas</taxon>
    </lineage>
</organism>
<evidence type="ECO:0000256" key="1">
    <source>
        <dbReference type="SAM" id="MobiDB-lite"/>
    </source>
</evidence>
<dbReference type="InterPro" id="IPR036388">
    <property type="entry name" value="WH-like_DNA-bd_sf"/>
</dbReference>
<accession>A0A2M9BVN8</accession>
<feature type="region of interest" description="Disordered" evidence="1">
    <location>
        <begin position="1"/>
        <end position="21"/>
    </location>
</feature>
<evidence type="ECO:0000313" key="3">
    <source>
        <dbReference type="EMBL" id="PJJ62016.1"/>
    </source>
</evidence>
<dbReference type="SMART" id="SM00347">
    <property type="entry name" value="HTH_MARR"/>
    <property type="match status" value="1"/>
</dbReference>